<accession>A0A9P3QC33</accession>
<evidence type="ECO:0000313" key="4">
    <source>
        <dbReference type="EMBL" id="GLD33417.1"/>
    </source>
</evidence>
<evidence type="ECO:0000259" key="2">
    <source>
        <dbReference type="Pfam" id="PF13406"/>
    </source>
</evidence>
<dbReference type="PANTHER" id="PTHR30163">
    <property type="entry name" value="MEMBRANE-BOUND LYTIC MUREIN TRANSGLYCOSYLASE B"/>
    <property type="match status" value="1"/>
</dbReference>
<reference evidence="4" key="1">
    <citation type="submission" date="2022-08" db="EMBL/GenBank/DDBJ databases">
        <title>Mycobacterium kiyosense sp. nov., scotochromogenic slow-glowing species isolated from respiratory specimens.</title>
        <authorList>
            <person name="Fukano H."/>
            <person name="Kazumi Y."/>
            <person name="Sakagami N."/>
            <person name="Ato M."/>
            <person name="Mitarai S."/>
            <person name="Hoshino Y."/>
        </authorList>
    </citation>
    <scope>NUCLEOTIDE SEQUENCE</scope>
    <source>
        <strain evidence="4">1413</strain>
        <strain evidence="3">SRL2020-028</strain>
    </source>
</reference>
<dbReference type="InterPro" id="IPR031304">
    <property type="entry name" value="SLT_2"/>
</dbReference>
<protein>
    <submittedName>
        <fullName evidence="4">Membrane protein</fullName>
    </submittedName>
</protein>
<dbReference type="Pfam" id="PF13406">
    <property type="entry name" value="SLT_2"/>
    <property type="match status" value="1"/>
</dbReference>
<evidence type="ECO:0000313" key="5">
    <source>
        <dbReference type="Proteomes" id="UP001064782"/>
    </source>
</evidence>
<proteinExistence type="predicted"/>
<dbReference type="GO" id="GO:0009253">
    <property type="term" value="P:peptidoglycan catabolic process"/>
    <property type="evidence" value="ECO:0007669"/>
    <property type="project" value="TreeGrafter"/>
</dbReference>
<dbReference type="PANTHER" id="PTHR30163:SF8">
    <property type="entry name" value="LYTIC MUREIN TRANSGLYCOSYLASE"/>
    <property type="match status" value="1"/>
</dbReference>
<feature type="compositionally biased region" description="Low complexity" evidence="1">
    <location>
        <begin position="409"/>
        <end position="419"/>
    </location>
</feature>
<dbReference type="Gene3D" id="1.10.530.10">
    <property type="match status" value="1"/>
</dbReference>
<feature type="compositionally biased region" description="Pro residues" evidence="1">
    <location>
        <begin position="389"/>
        <end position="408"/>
    </location>
</feature>
<dbReference type="InterPro" id="IPR023346">
    <property type="entry name" value="Lysozyme-like_dom_sf"/>
</dbReference>
<dbReference type="GO" id="GO:0008933">
    <property type="term" value="F:peptidoglycan lytic transglycosylase activity"/>
    <property type="evidence" value="ECO:0007669"/>
    <property type="project" value="TreeGrafter"/>
</dbReference>
<dbReference type="InterPro" id="IPR043426">
    <property type="entry name" value="MltB-like"/>
</dbReference>
<evidence type="ECO:0000313" key="3">
    <source>
        <dbReference type="EMBL" id="GLB85893.1"/>
    </source>
</evidence>
<dbReference type="EMBL" id="BRXE01000104">
    <property type="protein sequence ID" value="GLB85893.1"/>
    <property type="molecule type" value="Genomic_DNA"/>
</dbReference>
<dbReference type="AlphaFoldDB" id="A0A9P3QC33"/>
<gene>
    <name evidence="4" type="ORF">Mkiyose1413_53000</name>
    <name evidence="3" type="ORF">SRL2020028_51490</name>
</gene>
<feature type="region of interest" description="Disordered" evidence="1">
    <location>
        <begin position="389"/>
        <end position="456"/>
    </location>
</feature>
<feature type="compositionally biased region" description="Pro residues" evidence="1">
    <location>
        <begin position="436"/>
        <end position="448"/>
    </location>
</feature>
<dbReference type="EMBL" id="BRZI01000078">
    <property type="protein sequence ID" value="GLD33417.1"/>
    <property type="molecule type" value="Genomic_DNA"/>
</dbReference>
<organism evidence="4 5">
    <name type="scientific">Mycobacterium kiyosense</name>
    <dbReference type="NCBI Taxonomy" id="2871094"/>
    <lineage>
        <taxon>Bacteria</taxon>
        <taxon>Bacillati</taxon>
        <taxon>Actinomycetota</taxon>
        <taxon>Actinomycetes</taxon>
        <taxon>Mycobacteriales</taxon>
        <taxon>Mycobacteriaceae</taxon>
        <taxon>Mycobacterium</taxon>
    </lineage>
</organism>
<evidence type="ECO:0000256" key="1">
    <source>
        <dbReference type="SAM" id="MobiDB-lite"/>
    </source>
</evidence>
<comment type="caution">
    <text evidence="4">The sequence shown here is derived from an EMBL/GenBank/DDBJ whole genome shotgun (WGS) entry which is preliminary data.</text>
</comment>
<dbReference type="SUPFAM" id="SSF53955">
    <property type="entry name" value="Lysozyme-like"/>
    <property type="match status" value="1"/>
</dbReference>
<feature type="domain" description="Transglycosylase SLT" evidence="2">
    <location>
        <begin position="161"/>
        <end position="211"/>
    </location>
</feature>
<keyword evidence="5" id="KW-1185">Reference proteome</keyword>
<dbReference type="Proteomes" id="UP001064782">
    <property type="component" value="Unassembled WGS sequence"/>
</dbReference>
<sequence>MISPLIFAGAVSGAAPTLHAKMPSRTAIAPVAAVGPAPHVDLSGPTVISVRRVPSSFHVAAATSSAPPPPTVVNSPGALGIPIMALSAYRNAEQKMAVAQPGCGVSWNLLAGIGRIESGHAGGGAVDARGTAVNPIYGPALDGTLPGNEVIVQGSQGNRVTYARAMGPMQFLPGTWARYAVDGDGDGIPDPQNLFDSTLAAARYLCSGGLNLRDPSQVMAAILRYNNSMSYAQNVLGWAAAYATGVVPVDLPPITGPPPPIGDAHLEHTEGLGPNLPLNVTGLGVTDPLGQHMPLIDFGPPQLIAQYPAFGSPDFPQSPAWPWLPPTQQQTTIPSNTPGCTLICISSQNPDAVAPGSLQPGLPQPAAPPVPNGGIVIAPAPAPVAPAPLDPFAPPAPPAPVAPAPAAPAQPAHPAAPTGPANPAPKPPTGATAPKPAGPAQPIPPAPGEPALAPVS</sequence>
<dbReference type="Proteomes" id="UP001165663">
    <property type="component" value="Unassembled WGS sequence"/>
</dbReference>
<name>A0A9P3QC33_9MYCO</name>
<dbReference type="CDD" id="cd13399">
    <property type="entry name" value="Slt35-like"/>
    <property type="match status" value="1"/>
</dbReference>